<feature type="domain" description="DDH" evidence="8">
    <location>
        <begin position="31"/>
        <end position="181"/>
    </location>
</feature>
<evidence type="ECO:0000256" key="7">
    <source>
        <dbReference type="ARBA" id="ARBA00047820"/>
    </source>
</evidence>
<dbReference type="PANTHER" id="PTHR12112">
    <property type="entry name" value="BNIP - RELATED"/>
    <property type="match status" value="1"/>
</dbReference>
<evidence type="ECO:0000259" key="8">
    <source>
        <dbReference type="Pfam" id="PF01368"/>
    </source>
</evidence>
<dbReference type="Gene3D" id="3.90.1640.10">
    <property type="entry name" value="inorganic pyrophosphatase (n-terminal core)"/>
    <property type="match status" value="1"/>
</dbReference>
<dbReference type="InterPro" id="IPR001667">
    <property type="entry name" value="DDH_dom"/>
</dbReference>
<gene>
    <name evidence="10" type="primary">SPAC2F3.11</name>
    <name evidence="10" type="ORF">TCON_1163</name>
</gene>
<keyword evidence="4" id="KW-0378">Hydrolase</keyword>
<accession>A0ABQ7HZK2</accession>
<dbReference type="Proteomes" id="UP001516464">
    <property type="component" value="Unassembled WGS sequence"/>
</dbReference>
<comment type="cofactor">
    <cofactor evidence="1">
        <name>Mn(2+)</name>
        <dbReference type="ChEBI" id="CHEBI:29035"/>
    </cofactor>
</comment>
<keyword evidence="5" id="KW-0464">Manganese</keyword>
<organism evidence="10 11">
    <name type="scientific">Astathelohania contejeani</name>
    <dbReference type="NCBI Taxonomy" id="164912"/>
    <lineage>
        <taxon>Eukaryota</taxon>
        <taxon>Fungi</taxon>
        <taxon>Fungi incertae sedis</taxon>
        <taxon>Microsporidia</taxon>
        <taxon>Astathelohaniidae</taxon>
        <taxon>Astathelohania</taxon>
    </lineage>
</organism>
<comment type="caution">
    <text evidence="10">The sequence shown here is derived from an EMBL/GenBank/DDBJ whole genome shotgun (WGS) entry which is preliminary data.</text>
</comment>
<evidence type="ECO:0000256" key="4">
    <source>
        <dbReference type="ARBA" id="ARBA00022801"/>
    </source>
</evidence>
<dbReference type="EC" id="3.6.1.1" evidence="2"/>
<dbReference type="InterPro" id="IPR004097">
    <property type="entry name" value="DHHA2"/>
</dbReference>
<proteinExistence type="predicted"/>
<dbReference type="PANTHER" id="PTHR12112:SF22">
    <property type="entry name" value="MANGANESE-DEPENDENT INORGANIC PYROPHOSPHATASE-RELATED"/>
    <property type="match status" value="1"/>
</dbReference>
<dbReference type="SUPFAM" id="SSF64182">
    <property type="entry name" value="DHH phosphoesterases"/>
    <property type="match status" value="1"/>
</dbReference>
<dbReference type="Pfam" id="PF02833">
    <property type="entry name" value="DHHA2"/>
    <property type="match status" value="1"/>
</dbReference>
<dbReference type="InterPro" id="IPR038222">
    <property type="entry name" value="DHHA2_dom_sf"/>
</dbReference>
<comment type="catalytic activity">
    <reaction evidence="7">
        <text>diphosphate + H2O = 2 phosphate + H(+)</text>
        <dbReference type="Rhea" id="RHEA:24576"/>
        <dbReference type="ChEBI" id="CHEBI:15377"/>
        <dbReference type="ChEBI" id="CHEBI:15378"/>
        <dbReference type="ChEBI" id="CHEBI:33019"/>
        <dbReference type="ChEBI" id="CHEBI:43474"/>
        <dbReference type="EC" id="3.6.1.1"/>
    </reaction>
</comment>
<feature type="domain" description="DHHA2" evidence="9">
    <location>
        <begin position="256"/>
        <end position="387"/>
    </location>
</feature>
<evidence type="ECO:0000256" key="1">
    <source>
        <dbReference type="ARBA" id="ARBA00001936"/>
    </source>
</evidence>
<evidence type="ECO:0000313" key="11">
    <source>
        <dbReference type="Proteomes" id="UP001516464"/>
    </source>
</evidence>
<name>A0ABQ7HZK2_9MICR</name>
<dbReference type="InterPro" id="IPR038763">
    <property type="entry name" value="DHH_sf"/>
</dbReference>
<protein>
    <recommendedName>
        <fullName evidence="2">inorganic diphosphatase</fullName>
        <ecNumber evidence="2">3.6.1.1</ecNumber>
    </recommendedName>
    <alternativeName>
        <fullName evidence="6">Pyrophosphate phospho-hydrolase</fullName>
    </alternativeName>
</protein>
<sequence>MLSHATKQHFKDKVKKYLKENHKRIRHTEIVMVIGNEACDLDSFVSSLVLAYAEDYIHVVNMKKEVFKCKGELMWLCNTFGIESDDLIYLERPDGDFGKQTKADGTYFRVDKEIYTLAGKDIKLILTDHNKPVFEISRFKIKMIIDHHQLESSVANASTIYIDVDVGSCTTLVSRYLGHNLSKKHHCRHPSLLKKAESKDGTLCSAFARLMLIPIIIDTKMLRNRTSVFDKLEYKKLKKEGRINKKRLKKIRKIIQSARKNDYLYSNEIILQKDYKEYEHRGYVFGTSVVKYNFEDWIEREIKIKGRDLMGVQFEMALESFRRRMGLDFLLVLCKWKRVRYIIILGFPYKKQLIENEKFIVLTYRGVTYFRMPKKYSRKVIVPLIEKMLDNKK</sequence>
<evidence type="ECO:0000313" key="10">
    <source>
        <dbReference type="EMBL" id="KAF7683628.1"/>
    </source>
</evidence>
<evidence type="ECO:0000259" key="9">
    <source>
        <dbReference type="Pfam" id="PF02833"/>
    </source>
</evidence>
<evidence type="ECO:0000256" key="3">
    <source>
        <dbReference type="ARBA" id="ARBA00022723"/>
    </source>
</evidence>
<keyword evidence="11" id="KW-1185">Reference proteome</keyword>
<keyword evidence="3" id="KW-0479">Metal-binding</keyword>
<evidence type="ECO:0000256" key="5">
    <source>
        <dbReference type="ARBA" id="ARBA00023211"/>
    </source>
</evidence>
<dbReference type="EMBL" id="SBIQ01000067">
    <property type="protein sequence ID" value="KAF7683628.1"/>
    <property type="molecule type" value="Genomic_DNA"/>
</dbReference>
<reference evidence="10 11" key="1">
    <citation type="submission" date="2019-01" db="EMBL/GenBank/DDBJ databases">
        <title>Genomes sequencing and comparative genomics of infectious freshwater microsporidia, Cucumispora dikerogammari and Thelohania contejeani.</title>
        <authorList>
            <person name="Cormier A."/>
            <person name="Giraud I."/>
            <person name="Wattier R."/>
            <person name="Teixeira M."/>
            <person name="Grandjean F."/>
            <person name="Rigaud T."/>
            <person name="Cordaux R."/>
        </authorList>
    </citation>
    <scope>NUCLEOTIDE SEQUENCE [LARGE SCALE GENOMIC DNA]</scope>
    <source>
        <strain evidence="10">T1</strain>
        <tissue evidence="10">Spores</tissue>
    </source>
</reference>
<evidence type="ECO:0000256" key="6">
    <source>
        <dbReference type="ARBA" id="ARBA00032535"/>
    </source>
</evidence>
<dbReference type="Gene3D" id="3.10.310.20">
    <property type="entry name" value="DHHA2 domain"/>
    <property type="match status" value="1"/>
</dbReference>
<dbReference type="Pfam" id="PF01368">
    <property type="entry name" value="DHH"/>
    <property type="match status" value="1"/>
</dbReference>
<evidence type="ECO:0000256" key="2">
    <source>
        <dbReference type="ARBA" id="ARBA00012146"/>
    </source>
</evidence>